<comment type="subcellular location">
    <subcellularLocation>
        <location evidence="2">Chromosome</location>
    </subcellularLocation>
    <subcellularLocation>
        <location evidence="1">Nucleus</location>
    </subcellularLocation>
</comment>
<evidence type="ECO:0000256" key="3">
    <source>
        <dbReference type="ARBA" id="ARBA00006564"/>
    </source>
</evidence>
<dbReference type="EMBL" id="DS547122">
    <property type="protein sequence ID" value="EDR03740.1"/>
    <property type="molecule type" value="Genomic_DNA"/>
</dbReference>
<dbReference type="GeneID" id="6081228"/>
<organism evidence="9">
    <name type="scientific">Laccaria bicolor (strain S238N-H82 / ATCC MYA-4686)</name>
    <name type="common">Bicoloured deceiver</name>
    <name type="synonym">Laccaria laccata var. bicolor</name>
    <dbReference type="NCBI Taxonomy" id="486041"/>
    <lineage>
        <taxon>Eukaryota</taxon>
        <taxon>Fungi</taxon>
        <taxon>Dikarya</taxon>
        <taxon>Basidiomycota</taxon>
        <taxon>Agaricomycotina</taxon>
        <taxon>Agaricomycetes</taxon>
        <taxon>Agaricomycetidae</taxon>
        <taxon>Agaricales</taxon>
        <taxon>Agaricineae</taxon>
        <taxon>Hydnangiaceae</taxon>
        <taxon>Laccaria</taxon>
    </lineage>
</organism>
<accession>B0DNL1</accession>
<evidence type="ECO:0000313" key="8">
    <source>
        <dbReference type="EMBL" id="EDR03740.1"/>
    </source>
</evidence>
<name>B0DNL1_LACBS</name>
<protein>
    <submittedName>
        <fullName evidence="8">Predicted protein</fullName>
    </submittedName>
</protein>
<dbReference type="PANTHER" id="PTHR10484">
    <property type="entry name" value="HISTONE H4"/>
    <property type="match status" value="1"/>
</dbReference>
<dbReference type="InterPro" id="IPR009072">
    <property type="entry name" value="Histone-fold"/>
</dbReference>
<evidence type="ECO:0000313" key="9">
    <source>
        <dbReference type="Proteomes" id="UP000001194"/>
    </source>
</evidence>
<keyword evidence="4" id="KW-0158">Chromosome</keyword>
<keyword evidence="5" id="KW-0238">DNA-binding</keyword>
<dbReference type="OrthoDB" id="9904347at2759"/>
<dbReference type="KEGG" id="lbc:LACBIDRAFT_253000"/>
<evidence type="ECO:0000256" key="2">
    <source>
        <dbReference type="ARBA" id="ARBA00004286"/>
    </source>
</evidence>
<proteinExistence type="inferred from homology"/>
<keyword evidence="6" id="KW-0539">Nucleus</keyword>
<gene>
    <name evidence="8" type="ORF">LACBIDRAFT_253000</name>
</gene>
<reference evidence="8 9" key="1">
    <citation type="journal article" date="2008" name="Nature">
        <title>The genome of Laccaria bicolor provides insights into mycorrhizal symbiosis.</title>
        <authorList>
            <person name="Martin F."/>
            <person name="Aerts A."/>
            <person name="Ahren D."/>
            <person name="Brun A."/>
            <person name="Danchin E.G.J."/>
            <person name="Duchaussoy F."/>
            <person name="Gibon J."/>
            <person name="Kohler A."/>
            <person name="Lindquist E."/>
            <person name="Pereda V."/>
            <person name="Salamov A."/>
            <person name="Shapiro H.J."/>
            <person name="Wuyts J."/>
            <person name="Blaudez D."/>
            <person name="Buee M."/>
            <person name="Brokstein P."/>
            <person name="Canbaeck B."/>
            <person name="Cohen D."/>
            <person name="Courty P.E."/>
            <person name="Coutinho P.M."/>
            <person name="Delaruelle C."/>
            <person name="Detter J.C."/>
            <person name="Deveau A."/>
            <person name="DiFazio S."/>
            <person name="Duplessis S."/>
            <person name="Fraissinet-Tachet L."/>
            <person name="Lucic E."/>
            <person name="Frey-Klett P."/>
            <person name="Fourrey C."/>
            <person name="Feussner I."/>
            <person name="Gay G."/>
            <person name="Grimwood J."/>
            <person name="Hoegger P.J."/>
            <person name="Jain P."/>
            <person name="Kilaru S."/>
            <person name="Labbe J."/>
            <person name="Lin Y.C."/>
            <person name="Legue V."/>
            <person name="Le Tacon F."/>
            <person name="Marmeisse R."/>
            <person name="Melayah D."/>
            <person name="Montanini B."/>
            <person name="Muratet M."/>
            <person name="Nehls U."/>
            <person name="Niculita-Hirzel H."/>
            <person name="Oudot-Le Secq M.P."/>
            <person name="Peter M."/>
            <person name="Quesneville H."/>
            <person name="Rajashekar B."/>
            <person name="Reich M."/>
            <person name="Rouhier N."/>
            <person name="Schmutz J."/>
            <person name="Yin T."/>
            <person name="Chalot M."/>
            <person name="Henrissat B."/>
            <person name="Kuees U."/>
            <person name="Lucas S."/>
            <person name="Van de Peer Y."/>
            <person name="Podila G.K."/>
            <person name="Polle A."/>
            <person name="Pukkila P.J."/>
            <person name="Richardson P.M."/>
            <person name="Rouze P."/>
            <person name="Sanders I.R."/>
            <person name="Stajich J.E."/>
            <person name="Tunlid A."/>
            <person name="Tuskan G."/>
            <person name="Grigoriev I.V."/>
        </authorList>
    </citation>
    <scope>NUCLEOTIDE SEQUENCE [LARGE SCALE GENOMIC DNA]</scope>
    <source>
        <strain evidence="9">S238N-H82 / ATCC MYA-4686</strain>
    </source>
</reference>
<dbReference type="RefSeq" id="XP_001885593.1">
    <property type="nucleotide sequence ID" value="XM_001885558.1"/>
</dbReference>
<dbReference type="PRINTS" id="PR00623">
    <property type="entry name" value="HISTONEH4"/>
</dbReference>
<dbReference type="Proteomes" id="UP000001194">
    <property type="component" value="Unassembled WGS sequence"/>
</dbReference>
<dbReference type="InParanoid" id="B0DNL1"/>
<dbReference type="HOGENOM" id="CLU_181956_1_1_1"/>
<dbReference type="GO" id="GO:0000786">
    <property type="term" value="C:nucleosome"/>
    <property type="evidence" value="ECO:0007669"/>
    <property type="project" value="UniProtKB-KW"/>
</dbReference>
<dbReference type="GO" id="GO:0046982">
    <property type="term" value="F:protein heterodimerization activity"/>
    <property type="evidence" value="ECO:0007669"/>
    <property type="project" value="InterPro"/>
</dbReference>
<dbReference type="GO" id="GO:0003677">
    <property type="term" value="F:DNA binding"/>
    <property type="evidence" value="ECO:0007669"/>
    <property type="project" value="UniProtKB-KW"/>
</dbReference>
<evidence type="ECO:0000256" key="7">
    <source>
        <dbReference type="ARBA" id="ARBA00023269"/>
    </source>
</evidence>
<dbReference type="GO" id="GO:0005634">
    <property type="term" value="C:nucleus"/>
    <property type="evidence" value="ECO:0007669"/>
    <property type="project" value="UniProtKB-SubCell"/>
</dbReference>
<dbReference type="Gene3D" id="1.10.20.10">
    <property type="entry name" value="Histone, subunit A"/>
    <property type="match status" value="1"/>
</dbReference>
<dbReference type="GO" id="GO:0030527">
    <property type="term" value="F:structural constituent of chromatin"/>
    <property type="evidence" value="ECO:0007669"/>
    <property type="project" value="InterPro"/>
</dbReference>
<evidence type="ECO:0000256" key="6">
    <source>
        <dbReference type="ARBA" id="ARBA00023242"/>
    </source>
</evidence>
<sequence>GKGGAKHHRKILHDNIQGITKPIICRLAFREGVKHISSLRPIYKEMRGLLKSFLSA</sequence>
<comment type="similarity">
    <text evidence="3">Belongs to the histone H4 family.</text>
</comment>
<feature type="non-terminal residue" evidence="8">
    <location>
        <position position="1"/>
    </location>
</feature>
<evidence type="ECO:0000256" key="1">
    <source>
        <dbReference type="ARBA" id="ARBA00004123"/>
    </source>
</evidence>
<evidence type="ECO:0000256" key="4">
    <source>
        <dbReference type="ARBA" id="ARBA00022454"/>
    </source>
</evidence>
<evidence type="ECO:0000256" key="5">
    <source>
        <dbReference type="ARBA" id="ARBA00023125"/>
    </source>
</evidence>
<dbReference type="STRING" id="486041.B0DNL1"/>
<keyword evidence="9" id="KW-1185">Reference proteome</keyword>
<dbReference type="AlphaFoldDB" id="B0DNL1"/>
<keyword evidence="7" id="KW-0544">Nucleosome core</keyword>
<dbReference type="InterPro" id="IPR001951">
    <property type="entry name" value="Histone_H4"/>
</dbReference>